<accession>A0A812UF11</accession>
<evidence type="ECO:0000256" key="1">
    <source>
        <dbReference type="SAM" id="MobiDB-lite"/>
    </source>
</evidence>
<keyword evidence="3" id="KW-1185">Reference proteome</keyword>
<gene>
    <name evidence="2" type="ORF">SNEC2469_LOCUS16756</name>
</gene>
<evidence type="ECO:0000313" key="3">
    <source>
        <dbReference type="Proteomes" id="UP000601435"/>
    </source>
</evidence>
<feature type="region of interest" description="Disordered" evidence="1">
    <location>
        <begin position="30"/>
        <end position="49"/>
    </location>
</feature>
<dbReference type="OrthoDB" id="447804at2759"/>
<name>A0A812UF11_9DINO</name>
<feature type="compositionally biased region" description="Low complexity" evidence="1">
    <location>
        <begin position="34"/>
        <end position="49"/>
    </location>
</feature>
<dbReference type="AlphaFoldDB" id="A0A812UF11"/>
<organism evidence="2 3">
    <name type="scientific">Symbiodinium necroappetens</name>
    <dbReference type="NCBI Taxonomy" id="1628268"/>
    <lineage>
        <taxon>Eukaryota</taxon>
        <taxon>Sar</taxon>
        <taxon>Alveolata</taxon>
        <taxon>Dinophyceae</taxon>
        <taxon>Suessiales</taxon>
        <taxon>Symbiodiniaceae</taxon>
        <taxon>Symbiodinium</taxon>
    </lineage>
</organism>
<reference evidence="2" key="1">
    <citation type="submission" date="2021-02" db="EMBL/GenBank/DDBJ databases">
        <authorList>
            <person name="Dougan E. K."/>
            <person name="Rhodes N."/>
            <person name="Thang M."/>
            <person name="Chan C."/>
        </authorList>
    </citation>
    <scope>NUCLEOTIDE SEQUENCE</scope>
</reference>
<feature type="region of interest" description="Disordered" evidence="1">
    <location>
        <begin position="1"/>
        <end position="21"/>
    </location>
</feature>
<sequence>MGPVPKTEEEDKQVQASLVAPIPPTLVRPEWSQSVDSVSANGRSSSSGRFHGEFQDMAHCLSRASGSEQLLALQSLCEALQDGGHDAAERACAAGTVEVSLGLLRAGAGRRFSMQSSSRFGGRVSWSRWFGLPMQSM</sequence>
<dbReference type="Proteomes" id="UP000601435">
    <property type="component" value="Unassembled WGS sequence"/>
</dbReference>
<protein>
    <submittedName>
        <fullName evidence="2">Uncharacterized protein</fullName>
    </submittedName>
</protein>
<evidence type="ECO:0000313" key="2">
    <source>
        <dbReference type="EMBL" id="CAE7574050.1"/>
    </source>
</evidence>
<comment type="caution">
    <text evidence="2">The sequence shown here is derived from an EMBL/GenBank/DDBJ whole genome shotgun (WGS) entry which is preliminary data.</text>
</comment>
<proteinExistence type="predicted"/>
<feature type="compositionally biased region" description="Basic and acidic residues" evidence="1">
    <location>
        <begin position="1"/>
        <end position="13"/>
    </location>
</feature>
<dbReference type="EMBL" id="CAJNJA010027341">
    <property type="protein sequence ID" value="CAE7574050.1"/>
    <property type="molecule type" value="Genomic_DNA"/>
</dbReference>